<evidence type="ECO:0000256" key="1">
    <source>
        <dbReference type="ARBA" id="ARBA00002219"/>
    </source>
</evidence>
<keyword evidence="5" id="KW-0430">Lectin</keyword>
<dbReference type="InterPro" id="IPR006585">
    <property type="entry name" value="FTP1"/>
</dbReference>
<keyword evidence="6" id="KW-0106">Calcium</keyword>
<dbReference type="PANTHER" id="PTHR45713:SF6">
    <property type="entry name" value="F5_8 TYPE C DOMAIN-CONTAINING PROTEIN"/>
    <property type="match status" value="1"/>
</dbReference>
<comment type="subunit">
    <text evidence="3">Homotrimer.</text>
</comment>
<dbReference type="GO" id="GO:0010185">
    <property type="term" value="P:regulation of cellular defense response"/>
    <property type="evidence" value="ECO:0007669"/>
    <property type="project" value="UniProtKB-ARBA"/>
</dbReference>
<evidence type="ECO:0000256" key="3">
    <source>
        <dbReference type="ARBA" id="ARBA00011233"/>
    </source>
</evidence>
<evidence type="ECO:0000313" key="9">
    <source>
        <dbReference type="EMBL" id="KAK3098857.1"/>
    </source>
</evidence>
<evidence type="ECO:0000256" key="5">
    <source>
        <dbReference type="ARBA" id="ARBA00022734"/>
    </source>
</evidence>
<dbReference type="Pfam" id="PF22633">
    <property type="entry name" value="F5_F8_type_C_2"/>
    <property type="match status" value="1"/>
</dbReference>
<keyword evidence="7" id="KW-1015">Disulfide bond</keyword>
<dbReference type="GO" id="GO:0001868">
    <property type="term" value="P:regulation of complement activation, lectin pathway"/>
    <property type="evidence" value="ECO:0007669"/>
    <property type="project" value="UniProtKB-ARBA"/>
</dbReference>
<dbReference type="GO" id="GO:0046872">
    <property type="term" value="F:metal ion binding"/>
    <property type="evidence" value="ECO:0007669"/>
    <property type="project" value="UniProtKB-KW"/>
</dbReference>
<dbReference type="InterPro" id="IPR008979">
    <property type="entry name" value="Galactose-bd-like_sf"/>
</dbReference>
<evidence type="ECO:0000256" key="7">
    <source>
        <dbReference type="ARBA" id="ARBA00023157"/>
    </source>
</evidence>
<comment type="caution">
    <text evidence="9">The sequence shown here is derived from an EMBL/GenBank/DDBJ whole genome shotgun (WGS) entry which is preliminary data.</text>
</comment>
<evidence type="ECO:0000313" key="10">
    <source>
        <dbReference type="Proteomes" id="UP001186944"/>
    </source>
</evidence>
<dbReference type="AlphaFoldDB" id="A0AA88YGA4"/>
<reference evidence="9" key="1">
    <citation type="submission" date="2019-08" db="EMBL/GenBank/DDBJ databases">
        <title>The improved chromosome-level genome for the pearl oyster Pinctada fucata martensii using PacBio sequencing and Hi-C.</title>
        <authorList>
            <person name="Zheng Z."/>
        </authorList>
    </citation>
    <scope>NUCLEOTIDE SEQUENCE</scope>
    <source>
        <strain evidence="9">ZZ-2019</strain>
        <tissue evidence="9">Adductor muscle</tissue>
    </source>
</reference>
<evidence type="ECO:0000256" key="4">
    <source>
        <dbReference type="ARBA" id="ARBA00022723"/>
    </source>
</evidence>
<dbReference type="EMBL" id="VSWD01000007">
    <property type="protein sequence ID" value="KAK3098857.1"/>
    <property type="molecule type" value="Genomic_DNA"/>
</dbReference>
<evidence type="ECO:0000259" key="8">
    <source>
        <dbReference type="SMART" id="SM00607"/>
    </source>
</evidence>
<dbReference type="GO" id="GO:0042806">
    <property type="term" value="F:fucose binding"/>
    <property type="evidence" value="ECO:0007669"/>
    <property type="project" value="UniProtKB-ARBA"/>
</dbReference>
<dbReference type="Proteomes" id="UP001186944">
    <property type="component" value="Unassembled WGS sequence"/>
</dbReference>
<protein>
    <recommendedName>
        <fullName evidence="8">Fucolectin tachylectin-4 pentraxin-1 domain-containing protein</fullName>
    </recommendedName>
</protein>
<sequence length="135" mass="15492">MKKAFLSTTYRSYAAEKAVDGNDRNYMSIDNCASSNYEDKQFWYVDLGTQYDITHVQIFLYGSWYEAFHDVDVTVARSDKDFDIPCNTFKGTATPESQQVVLKCPQGTYGRYLKTQIMEGTRNVLTLCEVKVFGK</sequence>
<comment type="similarity">
    <text evidence="2">Belongs to the fucolectin family.</text>
</comment>
<dbReference type="SUPFAM" id="SSF49785">
    <property type="entry name" value="Galactose-binding domain-like"/>
    <property type="match status" value="1"/>
</dbReference>
<comment type="function">
    <text evidence="1">Acts as a defensive agent. Recognizes blood group fucosylated oligosaccharides including A, B, H and Lewis B-type antigens. Does not recognize Lewis A antigen and has low affinity for monovalent haptens.</text>
</comment>
<organism evidence="9 10">
    <name type="scientific">Pinctada imbricata</name>
    <name type="common">Atlantic pearl-oyster</name>
    <name type="synonym">Pinctada martensii</name>
    <dbReference type="NCBI Taxonomy" id="66713"/>
    <lineage>
        <taxon>Eukaryota</taxon>
        <taxon>Metazoa</taxon>
        <taxon>Spiralia</taxon>
        <taxon>Lophotrochozoa</taxon>
        <taxon>Mollusca</taxon>
        <taxon>Bivalvia</taxon>
        <taxon>Autobranchia</taxon>
        <taxon>Pteriomorphia</taxon>
        <taxon>Pterioida</taxon>
        <taxon>Pterioidea</taxon>
        <taxon>Pteriidae</taxon>
        <taxon>Pinctada</taxon>
    </lineage>
</organism>
<keyword evidence="10" id="KW-1185">Reference proteome</keyword>
<proteinExistence type="inferred from homology"/>
<dbReference type="PANTHER" id="PTHR45713">
    <property type="entry name" value="FTP DOMAIN-CONTAINING PROTEIN"/>
    <property type="match status" value="1"/>
</dbReference>
<keyword evidence="4" id="KW-0479">Metal-binding</keyword>
<evidence type="ECO:0000256" key="6">
    <source>
        <dbReference type="ARBA" id="ARBA00022837"/>
    </source>
</evidence>
<evidence type="ECO:0000256" key="2">
    <source>
        <dbReference type="ARBA" id="ARBA00010147"/>
    </source>
</evidence>
<name>A0AA88YGA4_PINIB</name>
<dbReference type="InterPro" id="IPR051941">
    <property type="entry name" value="BG_Antigen-Binding_Lectin"/>
</dbReference>
<feature type="domain" description="Fucolectin tachylectin-4 pentraxin-1" evidence="8">
    <location>
        <begin position="2"/>
        <end position="134"/>
    </location>
</feature>
<gene>
    <name evidence="9" type="ORF">FSP39_023784</name>
</gene>
<accession>A0AA88YGA4</accession>
<dbReference type="SMART" id="SM00607">
    <property type="entry name" value="FTP"/>
    <property type="match status" value="1"/>
</dbReference>
<dbReference type="Gene3D" id="2.60.120.260">
    <property type="entry name" value="Galactose-binding domain-like"/>
    <property type="match status" value="1"/>
</dbReference>